<dbReference type="EMBL" id="BFAA01003756">
    <property type="protein sequence ID" value="GCB61147.1"/>
    <property type="molecule type" value="Genomic_DNA"/>
</dbReference>
<keyword evidence="3" id="KW-1185">Reference proteome</keyword>
<dbReference type="Proteomes" id="UP000288216">
    <property type="component" value="Unassembled WGS sequence"/>
</dbReference>
<dbReference type="SUPFAM" id="SSF49842">
    <property type="entry name" value="TNF-like"/>
    <property type="match status" value="1"/>
</dbReference>
<gene>
    <name evidence="2" type="ORF">scyTo_0009290</name>
</gene>
<keyword evidence="1" id="KW-1133">Transmembrane helix</keyword>
<dbReference type="OrthoDB" id="9949278at2759"/>
<keyword evidence="1" id="KW-0472">Membrane</keyword>
<comment type="caution">
    <text evidence="2">The sequence shown here is derived from an EMBL/GenBank/DDBJ whole genome shotgun (WGS) entry which is preliminary data.</text>
</comment>
<dbReference type="AlphaFoldDB" id="A0A401NJX5"/>
<dbReference type="OMA" id="YAHISSQ"/>
<accession>A0A401NJX5</accession>
<keyword evidence="1" id="KW-0812">Transmembrane</keyword>
<proteinExistence type="predicted"/>
<dbReference type="InterPro" id="IPR008983">
    <property type="entry name" value="Tumour_necrosis_fac-like_dom"/>
</dbReference>
<evidence type="ECO:0000313" key="3">
    <source>
        <dbReference type="Proteomes" id="UP000288216"/>
    </source>
</evidence>
<dbReference type="Gene3D" id="2.60.120.40">
    <property type="match status" value="1"/>
</dbReference>
<reference evidence="2 3" key="1">
    <citation type="journal article" date="2018" name="Nat. Ecol. Evol.">
        <title>Shark genomes provide insights into elasmobranch evolution and the origin of vertebrates.</title>
        <authorList>
            <person name="Hara Y"/>
            <person name="Yamaguchi K"/>
            <person name="Onimaru K"/>
            <person name="Kadota M"/>
            <person name="Koyanagi M"/>
            <person name="Keeley SD"/>
            <person name="Tatsumi K"/>
            <person name="Tanaka K"/>
            <person name="Motone F"/>
            <person name="Kageyama Y"/>
            <person name="Nozu R"/>
            <person name="Adachi N"/>
            <person name="Nishimura O"/>
            <person name="Nakagawa R"/>
            <person name="Tanegashima C"/>
            <person name="Kiyatake I"/>
            <person name="Matsumoto R"/>
            <person name="Murakumo K"/>
            <person name="Nishida K"/>
            <person name="Terakita A"/>
            <person name="Kuratani S"/>
            <person name="Sato K"/>
            <person name="Hyodo S Kuraku.S."/>
        </authorList>
    </citation>
    <scope>NUCLEOTIDE SEQUENCE [LARGE SCALE GENOMIC DNA]</scope>
</reference>
<feature type="transmembrane region" description="Helical" evidence="1">
    <location>
        <begin position="28"/>
        <end position="49"/>
    </location>
</feature>
<organism evidence="2 3">
    <name type="scientific">Scyliorhinus torazame</name>
    <name type="common">Cloudy catshark</name>
    <name type="synonym">Catulus torazame</name>
    <dbReference type="NCBI Taxonomy" id="75743"/>
    <lineage>
        <taxon>Eukaryota</taxon>
        <taxon>Metazoa</taxon>
        <taxon>Chordata</taxon>
        <taxon>Craniata</taxon>
        <taxon>Vertebrata</taxon>
        <taxon>Chondrichthyes</taxon>
        <taxon>Elasmobranchii</taxon>
        <taxon>Galeomorphii</taxon>
        <taxon>Galeoidea</taxon>
        <taxon>Carcharhiniformes</taxon>
        <taxon>Scyliorhinidae</taxon>
        <taxon>Scyliorhinus</taxon>
    </lineage>
</organism>
<evidence type="ECO:0000313" key="2">
    <source>
        <dbReference type="EMBL" id="GCB61147.1"/>
    </source>
</evidence>
<evidence type="ECO:0000256" key="1">
    <source>
        <dbReference type="SAM" id="Phobius"/>
    </source>
</evidence>
<protein>
    <submittedName>
        <fullName evidence="2">Uncharacterized protein</fullName>
    </submittedName>
</protein>
<name>A0A401NJX5_SCYTO</name>
<sequence>MDQIIDMREDAVRGVAIRPQKRRFPFEIFNTLLTIICLATAALVVYKLFQHPTGGQQRMGSFMFVIHAEADGISEKKVKLRSKDSAWVKNNAIVVPCDGLYLIYAHVSSNRTPLMEIKKKEDSDSDSDTDSWLLPKTKEYSPLITSMLRVNNTIRMLLDLSNDELKDDNSYLGIALLQIHQDINSCQQIIQKSCKYEKHRDGLCLSTPTSGKYIGQ</sequence>